<dbReference type="OrthoDB" id="8579932at2"/>
<comment type="similarity">
    <text evidence="1">Belongs to the LysR transcriptional regulatory family.</text>
</comment>
<evidence type="ECO:0000256" key="1">
    <source>
        <dbReference type="ARBA" id="ARBA00009437"/>
    </source>
</evidence>
<evidence type="ECO:0000256" key="2">
    <source>
        <dbReference type="ARBA" id="ARBA00023015"/>
    </source>
</evidence>
<dbReference type="PANTHER" id="PTHR30537:SF3">
    <property type="entry name" value="TRANSCRIPTIONAL REGULATORY PROTEIN"/>
    <property type="match status" value="1"/>
</dbReference>
<dbReference type="GO" id="GO:0006351">
    <property type="term" value="P:DNA-templated transcription"/>
    <property type="evidence" value="ECO:0007669"/>
    <property type="project" value="TreeGrafter"/>
</dbReference>
<dbReference type="Gene3D" id="1.10.10.10">
    <property type="entry name" value="Winged helix-like DNA-binding domain superfamily/Winged helix DNA-binding domain"/>
    <property type="match status" value="1"/>
</dbReference>
<dbReference type="InterPro" id="IPR058163">
    <property type="entry name" value="LysR-type_TF_proteobact-type"/>
</dbReference>
<dbReference type="STRING" id="1515439.SAMN06265784_101529"/>
<feature type="domain" description="HTH lysR-type" evidence="5">
    <location>
        <begin position="2"/>
        <end position="59"/>
    </location>
</feature>
<evidence type="ECO:0000256" key="3">
    <source>
        <dbReference type="ARBA" id="ARBA00023125"/>
    </source>
</evidence>
<evidence type="ECO:0000259" key="5">
    <source>
        <dbReference type="PROSITE" id="PS50931"/>
    </source>
</evidence>
<dbReference type="InterPro" id="IPR000847">
    <property type="entry name" value="LysR_HTH_N"/>
</dbReference>
<sequence>MFDWQDLRYFLMLARTGSFSGAASELSVEHATVGRRVAALEKALGLKLVYRLPRSSRLTEDGQAVARLAAAMTESAQAIDAYALRASSALSGTVRVSVPPTVGNFCIAPHLQAFHEAHPSVKIVMAGTPEIEPLDRGVADVAIRMVKPEEASLMTRRIGAIRFGLYANVTYATRPPGQWEFIAYDASLDHVKHQKWLRRYLDGRPIVFETSDVIAQQMAARSGAGVAVLPTIIGERDAELVKLDVEHEPPETTLWLVTYPDLRRTPAIKAVMAFLVDCVGREPQLK</sequence>
<dbReference type="PROSITE" id="PS50931">
    <property type="entry name" value="HTH_LYSR"/>
    <property type="match status" value="1"/>
</dbReference>
<dbReference type="Gene3D" id="3.40.190.290">
    <property type="match status" value="1"/>
</dbReference>
<evidence type="ECO:0000313" key="7">
    <source>
        <dbReference type="Proteomes" id="UP000193228"/>
    </source>
</evidence>
<evidence type="ECO:0000313" key="6">
    <source>
        <dbReference type="EMBL" id="SMG12076.1"/>
    </source>
</evidence>
<proteinExistence type="inferred from homology"/>
<dbReference type="Proteomes" id="UP000193228">
    <property type="component" value="Unassembled WGS sequence"/>
</dbReference>
<organism evidence="6 7">
    <name type="scientific">Paraburkholderia susongensis</name>
    <dbReference type="NCBI Taxonomy" id="1515439"/>
    <lineage>
        <taxon>Bacteria</taxon>
        <taxon>Pseudomonadati</taxon>
        <taxon>Pseudomonadota</taxon>
        <taxon>Betaproteobacteria</taxon>
        <taxon>Burkholderiales</taxon>
        <taxon>Burkholderiaceae</taxon>
        <taxon>Paraburkholderia</taxon>
    </lineage>
</organism>
<dbReference type="PANTHER" id="PTHR30537">
    <property type="entry name" value="HTH-TYPE TRANSCRIPTIONAL REGULATOR"/>
    <property type="match status" value="1"/>
</dbReference>
<accession>A0A1X7IC34</accession>
<dbReference type="AlphaFoldDB" id="A0A1X7IC34"/>
<keyword evidence="2" id="KW-0805">Transcription regulation</keyword>
<dbReference type="SUPFAM" id="SSF53850">
    <property type="entry name" value="Periplasmic binding protein-like II"/>
    <property type="match status" value="1"/>
</dbReference>
<dbReference type="GO" id="GO:0043565">
    <property type="term" value="F:sequence-specific DNA binding"/>
    <property type="evidence" value="ECO:0007669"/>
    <property type="project" value="TreeGrafter"/>
</dbReference>
<keyword evidence="4" id="KW-0804">Transcription</keyword>
<evidence type="ECO:0000256" key="4">
    <source>
        <dbReference type="ARBA" id="ARBA00023163"/>
    </source>
</evidence>
<dbReference type="Pfam" id="PF00126">
    <property type="entry name" value="HTH_1"/>
    <property type="match status" value="1"/>
</dbReference>
<name>A0A1X7IC34_9BURK</name>
<dbReference type="GO" id="GO:0003700">
    <property type="term" value="F:DNA-binding transcription factor activity"/>
    <property type="evidence" value="ECO:0007669"/>
    <property type="project" value="InterPro"/>
</dbReference>
<dbReference type="RefSeq" id="WP_085480696.1">
    <property type="nucleotide sequence ID" value="NZ_FXAT01000001.1"/>
</dbReference>
<gene>
    <name evidence="6" type="ORF">SAMN06265784_101529</name>
</gene>
<keyword evidence="7" id="KW-1185">Reference proteome</keyword>
<dbReference type="SUPFAM" id="SSF46785">
    <property type="entry name" value="Winged helix' DNA-binding domain"/>
    <property type="match status" value="1"/>
</dbReference>
<keyword evidence="3 6" id="KW-0238">DNA-binding</keyword>
<reference evidence="7" key="1">
    <citation type="submission" date="2017-04" db="EMBL/GenBank/DDBJ databases">
        <authorList>
            <person name="Varghese N."/>
            <person name="Submissions S."/>
        </authorList>
    </citation>
    <scope>NUCLEOTIDE SEQUENCE [LARGE SCALE GENOMIC DNA]</scope>
    <source>
        <strain evidence="7">LMG 29540</strain>
    </source>
</reference>
<protein>
    <submittedName>
        <fullName evidence="6">DNA-binding transcriptional regulator, LysR family</fullName>
    </submittedName>
</protein>
<dbReference type="InterPro" id="IPR005119">
    <property type="entry name" value="LysR_subst-bd"/>
</dbReference>
<dbReference type="EMBL" id="FXAT01000001">
    <property type="protein sequence ID" value="SMG12076.1"/>
    <property type="molecule type" value="Genomic_DNA"/>
</dbReference>
<dbReference type="Pfam" id="PF03466">
    <property type="entry name" value="LysR_substrate"/>
    <property type="match status" value="1"/>
</dbReference>
<dbReference type="InterPro" id="IPR036390">
    <property type="entry name" value="WH_DNA-bd_sf"/>
</dbReference>
<dbReference type="InterPro" id="IPR036388">
    <property type="entry name" value="WH-like_DNA-bd_sf"/>
</dbReference>